<dbReference type="EMBL" id="DXFC01000017">
    <property type="protein sequence ID" value="HIX60711.1"/>
    <property type="molecule type" value="Genomic_DNA"/>
</dbReference>
<proteinExistence type="predicted"/>
<keyword evidence="5" id="KW-0804">Transcription</keyword>
<dbReference type="InterPro" id="IPR036388">
    <property type="entry name" value="WH-like_DNA-bd_sf"/>
</dbReference>
<dbReference type="GO" id="GO:0006355">
    <property type="term" value="P:regulation of DNA-templated transcription"/>
    <property type="evidence" value="ECO:0007669"/>
    <property type="project" value="InterPro"/>
</dbReference>
<dbReference type="PROSITE" id="PS50043">
    <property type="entry name" value="HTH_LUXR_2"/>
    <property type="match status" value="1"/>
</dbReference>
<evidence type="ECO:0000256" key="1">
    <source>
        <dbReference type="ARBA" id="ARBA00022553"/>
    </source>
</evidence>
<dbReference type="FunFam" id="3.40.50.2300:FF:000018">
    <property type="entry name" value="DNA-binding transcriptional regulator NtrC"/>
    <property type="match status" value="1"/>
</dbReference>
<dbReference type="Pfam" id="PF00072">
    <property type="entry name" value="Response_reg"/>
    <property type="match status" value="1"/>
</dbReference>
<dbReference type="Gene3D" id="3.40.50.2300">
    <property type="match status" value="1"/>
</dbReference>
<reference evidence="9" key="2">
    <citation type="submission" date="2021-04" db="EMBL/GenBank/DDBJ databases">
        <authorList>
            <person name="Gilroy R."/>
        </authorList>
    </citation>
    <scope>NUCLEOTIDE SEQUENCE</scope>
    <source>
        <strain evidence="9">1193</strain>
    </source>
</reference>
<accession>A0A9D1WK31</accession>
<dbReference type="GO" id="GO:0003677">
    <property type="term" value="F:DNA binding"/>
    <property type="evidence" value="ECO:0007669"/>
    <property type="project" value="UniProtKB-KW"/>
</dbReference>
<dbReference type="PANTHER" id="PTHR44688:SF16">
    <property type="entry name" value="DNA-BINDING TRANSCRIPTIONAL ACTIVATOR DEVR_DOSR"/>
    <property type="match status" value="1"/>
</dbReference>
<dbReference type="SMART" id="SM00421">
    <property type="entry name" value="HTH_LUXR"/>
    <property type="match status" value="1"/>
</dbReference>
<evidence type="ECO:0000256" key="2">
    <source>
        <dbReference type="ARBA" id="ARBA00023012"/>
    </source>
</evidence>
<keyword evidence="1 6" id="KW-0597">Phosphoprotein</keyword>
<comment type="caution">
    <text evidence="9">The sequence shown here is derived from an EMBL/GenBank/DDBJ whole genome shotgun (WGS) entry which is preliminary data.</text>
</comment>
<dbReference type="SUPFAM" id="SSF52172">
    <property type="entry name" value="CheY-like"/>
    <property type="match status" value="1"/>
</dbReference>
<dbReference type="Gene3D" id="1.10.10.10">
    <property type="entry name" value="Winged helix-like DNA-binding domain superfamily/Winged helix DNA-binding domain"/>
    <property type="match status" value="1"/>
</dbReference>
<evidence type="ECO:0000256" key="5">
    <source>
        <dbReference type="ARBA" id="ARBA00023163"/>
    </source>
</evidence>
<reference evidence="9" key="1">
    <citation type="journal article" date="2021" name="PeerJ">
        <title>Extensive microbial diversity within the chicken gut microbiome revealed by metagenomics and culture.</title>
        <authorList>
            <person name="Gilroy R."/>
            <person name="Ravi A."/>
            <person name="Getino M."/>
            <person name="Pursley I."/>
            <person name="Horton D.L."/>
            <person name="Alikhan N.F."/>
            <person name="Baker D."/>
            <person name="Gharbi K."/>
            <person name="Hall N."/>
            <person name="Watson M."/>
            <person name="Adriaenssens E.M."/>
            <person name="Foster-Nyarko E."/>
            <person name="Jarju S."/>
            <person name="Secka A."/>
            <person name="Antonio M."/>
            <person name="Oren A."/>
            <person name="Chaudhuri R.R."/>
            <person name="La Ragione R."/>
            <person name="Hildebrand F."/>
            <person name="Pallen M.J."/>
        </authorList>
    </citation>
    <scope>NUCLEOTIDE SEQUENCE</scope>
    <source>
        <strain evidence="9">1193</strain>
    </source>
</reference>
<dbReference type="InterPro" id="IPR000792">
    <property type="entry name" value="Tscrpt_reg_LuxR_C"/>
</dbReference>
<dbReference type="GO" id="GO:0000160">
    <property type="term" value="P:phosphorelay signal transduction system"/>
    <property type="evidence" value="ECO:0007669"/>
    <property type="project" value="UniProtKB-KW"/>
</dbReference>
<dbReference type="InterPro" id="IPR011006">
    <property type="entry name" value="CheY-like_superfamily"/>
</dbReference>
<dbReference type="InterPro" id="IPR001789">
    <property type="entry name" value="Sig_transdc_resp-reg_receiver"/>
</dbReference>
<dbReference type="CDD" id="cd17537">
    <property type="entry name" value="REC_FixJ"/>
    <property type="match status" value="1"/>
</dbReference>
<dbReference type="Pfam" id="PF00196">
    <property type="entry name" value="GerE"/>
    <property type="match status" value="1"/>
</dbReference>
<dbReference type="InterPro" id="IPR016032">
    <property type="entry name" value="Sig_transdc_resp-reg_C-effctor"/>
</dbReference>
<organism evidence="9 10">
    <name type="scientific">Candidatus Halomonas stercoripullorum</name>
    <dbReference type="NCBI Taxonomy" id="2838617"/>
    <lineage>
        <taxon>Bacteria</taxon>
        <taxon>Pseudomonadati</taxon>
        <taxon>Pseudomonadota</taxon>
        <taxon>Gammaproteobacteria</taxon>
        <taxon>Oceanospirillales</taxon>
        <taxon>Halomonadaceae</taxon>
        <taxon>Halomonas</taxon>
    </lineage>
</organism>
<dbReference type="SMART" id="SM00448">
    <property type="entry name" value="REC"/>
    <property type="match status" value="1"/>
</dbReference>
<feature type="domain" description="HTH luxR-type" evidence="7">
    <location>
        <begin position="138"/>
        <end position="203"/>
    </location>
</feature>
<protein>
    <submittedName>
        <fullName evidence="9">Response regulator</fullName>
    </submittedName>
</protein>
<gene>
    <name evidence="9" type="ORF">H9854_00495</name>
</gene>
<evidence type="ECO:0000313" key="9">
    <source>
        <dbReference type="EMBL" id="HIX60711.1"/>
    </source>
</evidence>
<dbReference type="PRINTS" id="PR00038">
    <property type="entry name" value="HTHLUXR"/>
</dbReference>
<evidence type="ECO:0000256" key="3">
    <source>
        <dbReference type="ARBA" id="ARBA00023015"/>
    </source>
</evidence>
<dbReference type="AlphaFoldDB" id="A0A9D1WK31"/>
<dbReference type="CDD" id="cd06170">
    <property type="entry name" value="LuxR_C_like"/>
    <property type="match status" value="1"/>
</dbReference>
<dbReference type="Proteomes" id="UP000824248">
    <property type="component" value="Unassembled WGS sequence"/>
</dbReference>
<evidence type="ECO:0000259" key="8">
    <source>
        <dbReference type="PROSITE" id="PS50110"/>
    </source>
</evidence>
<feature type="domain" description="Response regulatory" evidence="8">
    <location>
        <begin position="9"/>
        <end position="122"/>
    </location>
</feature>
<feature type="modified residue" description="4-aspartylphosphate" evidence="6">
    <location>
        <position position="57"/>
    </location>
</feature>
<dbReference type="PROSITE" id="PS50110">
    <property type="entry name" value="RESPONSE_REGULATORY"/>
    <property type="match status" value="1"/>
</dbReference>
<keyword evidence="4" id="KW-0238">DNA-binding</keyword>
<sequence length="212" mass="23042">MTQPSTAPCIAVVDDDEALRESLAWLLDSVGLATLAFADGEAFLAASAESFDTVLLDVRMPGLSGLQVQQRMLERGDIAPVIFMTGHGDVPMAVTALKAGAFDFIEKPFNHQQLIDVVQQALSESQHLRTRHQRLDTLRERFAGLRPKERQILAHVAEGMTSREIAAHLDISAKTVEVYRLRGMKALGAGSLAELVRLCVALGLVDSLIEPS</sequence>
<evidence type="ECO:0000256" key="6">
    <source>
        <dbReference type="PROSITE-ProRule" id="PRU00169"/>
    </source>
</evidence>
<dbReference type="SUPFAM" id="SSF46894">
    <property type="entry name" value="C-terminal effector domain of the bipartite response regulators"/>
    <property type="match status" value="1"/>
</dbReference>
<keyword evidence="2" id="KW-0902">Two-component regulatory system</keyword>
<evidence type="ECO:0000259" key="7">
    <source>
        <dbReference type="PROSITE" id="PS50043"/>
    </source>
</evidence>
<evidence type="ECO:0000313" key="10">
    <source>
        <dbReference type="Proteomes" id="UP000824248"/>
    </source>
</evidence>
<evidence type="ECO:0000256" key="4">
    <source>
        <dbReference type="ARBA" id="ARBA00023125"/>
    </source>
</evidence>
<keyword evidence="3" id="KW-0805">Transcription regulation</keyword>
<name>A0A9D1WK31_9GAMM</name>
<dbReference type="PANTHER" id="PTHR44688">
    <property type="entry name" value="DNA-BINDING TRANSCRIPTIONAL ACTIVATOR DEVR_DOSR"/>
    <property type="match status" value="1"/>
</dbReference>